<gene>
    <name evidence="10" type="ORF">CH341_02700</name>
</gene>
<reference evidence="10 11" key="1">
    <citation type="submission" date="2017-07" db="EMBL/GenBank/DDBJ databases">
        <title>Draft Genome Sequences of Select Purple Nonsulfur Bacteria.</title>
        <authorList>
            <person name="Lasarre B."/>
            <person name="Mckinlay J.B."/>
        </authorList>
    </citation>
    <scope>NUCLEOTIDE SEQUENCE [LARGE SCALE GENOMIC DNA]</scope>
    <source>
        <strain evidence="10 11">DSM 5909</strain>
    </source>
</reference>
<keyword evidence="6" id="KW-0472">Membrane</keyword>
<dbReference type="Gene3D" id="1.20.1600.10">
    <property type="entry name" value="Outer membrane efflux proteins (OEP)"/>
    <property type="match status" value="1"/>
</dbReference>
<accession>A0A327L857</accession>
<evidence type="ECO:0000256" key="2">
    <source>
        <dbReference type="ARBA" id="ARBA00007613"/>
    </source>
</evidence>
<dbReference type="GO" id="GO:0015562">
    <property type="term" value="F:efflux transmembrane transporter activity"/>
    <property type="evidence" value="ECO:0007669"/>
    <property type="project" value="InterPro"/>
</dbReference>
<evidence type="ECO:0000256" key="4">
    <source>
        <dbReference type="ARBA" id="ARBA00022452"/>
    </source>
</evidence>
<comment type="caution">
    <text evidence="10">The sequence shown here is derived from an EMBL/GenBank/DDBJ whole genome shotgun (WGS) entry which is preliminary data.</text>
</comment>
<dbReference type="Pfam" id="PF02321">
    <property type="entry name" value="OEP"/>
    <property type="match status" value="2"/>
</dbReference>
<proteinExistence type="inferred from homology"/>
<dbReference type="SUPFAM" id="SSF56954">
    <property type="entry name" value="Outer membrane efflux proteins (OEP)"/>
    <property type="match status" value="1"/>
</dbReference>
<dbReference type="NCBIfam" id="TIGR01844">
    <property type="entry name" value="type_I_sec_TolC"/>
    <property type="match status" value="1"/>
</dbReference>
<evidence type="ECO:0000313" key="10">
    <source>
        <dbReference type="EMBL" id="RAI45662.1"/>
    </source>
</evidence>
<keyword evidence="4" id="KW-1134">Transmembrane beta strand</keyword>
<keyword evidence="3" id="KW-0813">Transport</keyword>
<dbReference type="GO" id="GO:0015288">
    <property type="term" value="F:porin activity"/>
    <property type="evidence" value="ECO:0007669"/>
    <property type="project" value="TreeGrafter"/>
</dbReference>
<evidence type="ECO:0000256" key="5">
    <source>
        <dbReference type="ARBA" id="ARBA00022692"/>
    </source>
</evidence>
<dbReference type="AlphaFoldDB" id="A0A327L857"/>
<keyword evidence="7" id="KW-0998">Cell outer membrane</keyword>
<evidence type="ECO:0000256" key="8">
    <source>
        <dbReference type="SAM" id="Coils"/>
    </source>
</evidence>
<dbReference type="InterPro" id="IPR010130">
    <property type="entry name" value="T1SS_OMP_TolC"/>
</dbReference>
<sequence length="461" mass="49467">MMFRRRVAAAAFAAAMGGTAVPAVADTLPGALAQAYQNNPQLNSQRAIVRATDENVPTALSGYRPSVSATAQVGQQYTKYDGRSGGAHYSVEDSFTQRSVGITGTQTLFNGFQTGNRVRQAEGQVSAARETLRLIEQNVLLNAATAYMNLLRDTAILDLQRRNVEVLQEQLRQTRDRFAVGEVTRTDVAQSESRLAAGRSQVSQAESNYTASKATYRQVIGVEPGKLAAATPVDRLSPRTLPGAIDSGRAQNPNVTAAMFGIDVQALQVKINEGTLLPTLTAQASVQRSWAVSPTVDNQLNASLVGQLSVPIYQGGANYAQIRSAKETLGQKRLDLETARDQAQSNVSQAWGQLDAAKAQIEATQAQVSAAEIALNGVREEARVGQRTTLDVLNAQQELVNARVALVTAQRDRVVASYTLLSSVGRLSPVVLGLPTGIYDPVTHYHQVRDTWGGVRTPDGR</sequence>
<evidence type="ECO:0000313" key="11">
    <source>
        <dbReference type="Proteomes" id="UP000249130"/>
    </source>
</evidence>
<feature type="coiled-coil region" evidence="8">
    <location>
        <begin position="322"/>
        <end position="381"/>
    </location>
</feature>
<dbReference type="Proteomes" id="UP000249130">
    <property type="component" value="Unassembled WGS sequence"/>
</dbReference>
<dbReference type="InterPro" id="IPR051906">
    <property type="entry name" value="TolC-like"/>
</dbReference>
<feature type="chain" id="PRO_5016327143" evidence="9">
    <location>
        <begin position="26"/>
        <end position="461"/>
    </location>
</feature>
<dbReference type="PANTHER" id="PTHR30026">
    <property type="entry name" value="OUTER MEMBRANE PROTEIN TOLC"/>
    <property type="match status" value="1"/>
</dbReference>
<keyword evidence="11" id="KW-1185">Reference proteome</keyword>
<dbReference type="InterPro" id="IPR003423">
    <property type="entry name" value="OMP_efflux"/>
</dbReference>
<keyword evidence="9" id="KW-0732">Signal</keyword>
<protein>
    <submittedName>
        <fullName evidence="10">Channel protein TolC</fullName>
    </submittedName>
</protein>
<evidence type="ECO:0000256" key="9">
    <source>
        <dbReference type="SAM" id="SignalP"/>
    </source>
</evidence>
<dbReference type="GO" id="GO:1990281">
    <property type="term" value="C:efflux pump complex"/>
    <property type="evidence" value="ECO:0007669"/>
    <property type="project" value="TreeGrafter"/>
</dbReference>
<organism evidence="10 11">
    <name type="scientific">Rhodoplanes roseus</name>
    <dbReference type="NCBI Taxonomy" id="29409"/>
    <lineage>
        <taxon>Bacteria</taxon>
        <taxon>Pseudomonadati</taxon>
        <taxon>Pseudomonadota</taxon>
        <taxon>Alphaproteobacteria</taxon>
        <taxon>Hyphomicrobiales</taxon>
        <taxon>Nitrobacteraceae</taxon>
        <taxon>Rhodoplanes</taxon>
    </lineage>
</organism>
<keyword evidence="5" id="KW-0812">Transmembrane</keyword>
<dbReference type="OrthoDB" id="9789368at2"/>
<keyword evidence="8" id="KW-0175">Coiled coil</keyword>
<evidence type="ECO:0000256" key="1">
    <source>
        <dbReference type="ARBA" id="ARBA00004442"/>
    </source>
</evidence>
<comment type="subcellular location">
    <subcellularLocation>
        <location evidence="1">Cell outer membrane</location>
    </subcellularLocation>
</comment>
<name>A0A327L857_9BRAD</name>
<evidence type="ECO:0000256" key="3">
    <source>
        <dbReference type="ARBA" id="ARBA00022448"/>
    </source>
</evidence>
<dbReference type="GO" id="GO:0009279">
    <property type="term" value="C:cell outer membrane"/>
    <property type="evidence" value="ECO:0007669"/>
    <property type="project" value="UniProtKB-SubCell"/>
</dbReference>
<feature type="signal peptide" evidence="9">
    <location>
        <begin position="1"/>
        <end position="25"/>
    </location>
</feature>
<dbReference type="PANTHER" id="PTHR30026:SF22">
    <property type="entry name" value="OUTER MEMBRANE EFFLUX PROTEIN"/>
    <property type="match status" value="1"/>
</dbReference>
<evidence type="ECO:0000256" key="7">
    <source>
        <dbReference type="ARBA" id="ARBA00023237"/>
    </source>
</evidence>
<dbReference type="EMBL" id="NPEX01000010">
    <property type="protein sequence ID" value="RAI45662.1"/>
    <property type="molecule type" value="Genomic_DNA"/>
</dbReference>
<evidence type="ECO:0000256" key="6">
    <source>
        <dbReference type="ARBA" id="ARBA00023136"/>
    </source>
</evidence>
<comment type="similarity">
    <text evidence="2">Belongs to the outer membrane factor (OMF) (TC 1.B.17) family.</text>
</comment>
<feature type="coiled-coil region" evidence="8">
    <location>
        <begin position="118"/>
        <end position="177"/>
    </location>
</feature>